<dbReference type="HOGENOM" id="CLU_2898862_0_0_6"/>
<dbReference type="Proteomes" id="UP000004699">
    <property type="component" value="Unassembled WGS sequence"/>
</dbReference>
<proteinExistence type="predicted"/>
<reference evidence="2" key="1">
    <citation type="journal article" date="2013" name="BMC Microbiol.">
        <title>Taxonomy and evolution of bacteriochlorophyll a-containing members of the OM60/NOR5 clade of marine gammaproteobacteria: description of Luminiphilus syltensis gen. nov., sp. nov., reclassification of Haliea rubra as Pseudohaliea rubra gen. nov., comb. nov., and emendation of Chromatocurvus halotolerans.</title>
        <authorList>
            <person name="Spring S."/>
            <person name="Riedel T."/>
            <person name="Sproer C."/>
            <person name="Yan S."/>
            <person name="Harder J."/>
            <person name="Fuchs B.M."/>
        </authorList>
    </citation>
    <scope>NUCLEOTIDE SEQUENCE [LARGE SCALE GENOMIC DNA]</scope>
    <source>
        <strain evidence="2">NOR51-B</strain>
    </source>
</reference>
<evidence type="ECO:0000313" key="1">
    <source>
        <dbReference type="EMBL" id="EED35245.1"/>
    </source>
</evidence>
<gene>
    <name evidence="1" type="ORF">NOR51B_1190</name>
</gene>
<dbReference type="AlphaFoldDB" id="B8KX03"/>
<keyword evidence="2" id="KW-1185">Reference proteome</keyword>
<name>B8KX03_9GAMM</name>
<dbReference type="EMBL" id="DS999411">
    <property type="protein sequence ID" value="EED35245.1"/>
    <property type="molecule type" value="Genomic_DNA"/>
</dbReference>
<evidence type="ECO:0000313" key="2">
    <source>
        <dbReference type="Proteomes" id="UP000004699"/>
    </source>
</evidence>
<protein>
    <submittedName>
        <fullName evidence="1">Uncharacterized protein</fullName>
    </submittedName>
</protein>
<sequence>MPIPLPAAAGRELRGGGVLRGALVMASSRVAAKEGIDGSSSRDIKKLSEGMCGEYIALPPPD</sequence>
<dbReference type="STRING" id="565045.NOR51B_1190"/>
<organism evidence="1 2">
    <name type="scientific">Luminiphilus syltensis NOR5-1B</name>
    <dbReference type="NCBI Taxonomy" id="565045"/>
    <lineage>
        <taxon>Bacteria</taxon>
        <taxon>Pseudomonadati</taxon>
        <taxon>Pseudomonadota</taxon>
        <taxon>Gammaproteobacteria</taxon>
        <taxon>Cellvibrionales</taxon>
        <taxon>Halieaceae</taxon>
        <taxon>Luminiphilus</taxon>
    </lineage>
</organism>
<accession>B8KX03</accession>